<dbReference type="Pfam" id="PF13098">
    <property type="entry name" value="Thioredoxin_2"/>
    <property type="match status" value="1"/>
</dbReference>
<dbReference type="Gene3D" id="3.40.30.10">
    <property type="entry name" value="Glutaredoxin"/>
    <property type="match status" value="1"/>
</dbReference>
<reference evidence="3 4" key="1">
    <citation type="submission" date="2022-04" db="EMBL/GenBank/DDBJ databases">
        <title>Hymenobacter sp. isolated from the air.</title>
        <authorList>
            <person name="Won M."/>
            <person name="Lee C.-M."/>
            <person name="Woen H.-Y."/>
            <person name="Kwon S.-W."/>
        </authorList>
    </citation>
    <scope>NUCLEOTIDE SEQUENCE [LARGE SCALE GENOMIC DNA]</scope>
    <source>
        <strain evidence="4">5516 S-25</strain>
    </source>
</reference>
<evidence type="ECO:0000259" key="2">
    <source>
        <dbReference type="PROSITE" id="PS51352"/>
    </source>
</evidence>
<keyword evidence="1" id="KW-0732">Signal</keyword>
<name>A0ABY4JEM9_9BACT</name>
<proteinExistence type="predicted"/>
<dbReference type="PROSITE" id="PS51352">
    <property type="entry name" value="THIOREDOXIN_2"/>
    <property type="match status" value="1"/>
</dbReference>
<dbReference type="Proteomes" id="UP000829647">
    <property type="component" value="Chromosome"/>
</dbReference>
<evidence type="ECO:0000256" key="1">
    <source>
        <dbReference type="SAM" id="SignalP"/>
    </source>
</evidence>
<dbReference type="InterPro" id="IPR012336">
    <property type="entry name" value="Thioredoxin-like_fold"/>
</dbReference>
<feature type="domain" description="Thioredoxin" evidence="2">
    <location>
        <begin position="15"/>
        <end position="134"/>
    </location>
</feature>
<dbReference type="InterPro" id="IPR036249">
    <property type="entry name" value="Thioredoxin-like_sf"/>
</dbReference>
<organism evidence="3 4">
    <name type="scientific">Hymenobacter sublimis</name>
    <dbReference type="NCBI Taxonomy" id="2933777"/>
    <lineage>
        <taxon>Bacteria</taxon>
        <taxon>Pseudomonadati</taxon>
        <taxon>Bacteroidota</taxon>
        <taxon>Cytophagia</taxon>
        <taxon>Cytophagales</taxon>
        <taxon>Hymenobacteraceae</taxon>
        <taxon>Hymenobacter</taxon>
    </lineage>
</organism>
<feature type="chain" id="PRO_5045857636" evidence="1">
    <location>
        <begin position="20"/>
        <end position="395"/>
    </location>
</feature>
<dbReference type="RefSeq" id="WP_247975917.1">
    <property type="nucleotide sequence ID" value="NZ_CP095848.1"/>
</dbReference>
<gene>
    <name evidence="3" type="ORF">MWH26_02530</name>
</gene>
<sequence>MKVLLLTILLCFCYGLTQAQNQGISFRNTSWETVLAQAQHERKPIFVYAYSPECHFCQEMAATTFRESSATAYYNATFVSYQVDITADTAFAKCHDIVSFPTYLYFDATGKPLHRSLGAKPAAEFIADGQAAFHPKQAFYTLQRRYNAGNRSVRTLYAYSTALTSSSQKQNLQAQVIDEYLATQSAKQLRSERNLRYIYTHASPRTDLFLIQHQDLFQPWYKSLEIQKKAERTLTNMAFTAGRANDTATLRRVRQLVLASFPDTVRANSLATINFLEGQRNWVSYARATLRFAQSPHADLYTLRKTATYVKYFGKEQGPAREQESLQLVAELLPLLLQRQKDYQNTLLYAQVLHLLHQETQALSVVQEALRLAQAEQEPAEEASTLLVEIQAAQK</sequence>
<feature type="signal peptide" evidence="1">
    <location>
        <begin position="1"/>
        <end position="19"/>
    </location>
</feature>
<dbReference type="InterPro" id="IPR013766">
    <property type="entry name" value="Thioredoxin_domain"/>
</dbReference>
<accession>A0ABY4JEM9</accession>
<evidence type="ECO:0000313" key="4">
    <source>
        <dbReference type="Proteomes" id="UP000829647"/>
    </source>
</evidence>
<dbReference type="SUPFAM" id="SSF52833">
    <property type="entry name" value="Thioredoxin-like"/>
    <property type="match status" value="1"/>
</dbReference>
<evidence type="ECO:0000313" key="3">
    <source>
        <dbReference type="EMBL" id="UPL49799.1"/>
    </source>
</evidence>
<dbReference type="EMBL" id="CP095848">
    <property type="protein sequence ID" value="UPL49799.1"/>
    <property type="molecule type" value="Genomic_DNA"/>
</dbReference>
<keyword evidence="4" id="KW-1185">Reference proteome</keyword>
<protein>
    <submittedName>
        <fullName evidence="3">DUF255 domain-containing protein</fullName>
    </submittedName>
</protein>